<sequence length="137" mass="15264" precursor="true">MLWWETWPAAYPPIAAATGTGYAAGLDDFGAFMTTFDEREQGFERKFALDQELEFKATARRNRLLGEWAAGLMGLATVEEYARAVVKSDFEQPGDEDVFRKVFEDLKGSGVSATEGEVRMKMAELLAQAREQIKAGE</sequence>
<dbReference type="eggNOG" id="COG5467">
    <property type="taxonomic scope" value="Bacteria"/>
</dbReference>
<organism evidence="1 2">
    <name type="scientific">Caulobacter vibrioides OR37</name>
    <dbReference type="NCBI Taxonomy" id="1292034"/>
    <lineage>
        <taxon>Bacteria</taxon>
        <taxon>Pseudomonadati</taxon>
        <taxon>Pseudomonadota</taxon>
        <taxon>Alphaproteobacteria</taxon>
        <taxon>Caulobacterales</taxon>
        <taxon>Caulobacteraceae</taxon>
        <taxon>Caulobacter</taxon>
    </lineage>
</organism>
<keyword evidence="2" id="KW-1185">Reference proteome</keyword>
<dbReference type="AlphaFoldDB" id="R0CZK5"/>
<dbReference type="Gene3D" id="1.10.790.20">
    <property type="entry name" value="Domain of unknown function DUF1476"/>
    <property type="match status" value="1"/>
</dbReference>
<dbReference type="STRING" id="1292034.OR37_02136"/>
<dbReference type="InterPro" id="IPR038293">
    <property type="entry name" value="ATPase_inh_sub_z_sf"/>
</dbReference>
<evidence type="ECO:0000313" key="1">
    <source>
        <dbReference type="EMBL" id="ENZ81901.1"/>
    </source>
</evidence>
<dbReference type="Pfam" id="PF07345">
    <property type="entry name" value="ATPaseInh_sub_z"/>
    <property type="match status" value="1"/>
</dbReference>
<dbReference type="PATRIC" id="fig|1292034.3.peg.2120"/>
<protein>
    <recommendedName>
        <fullName evidence="3">DUF1476 domain-containing protein</fullName>
    </recommendedName>
</protein>
<accession>R0CZK5</accession>
<dbReference type="EMBL" id="APMP01000011">
    <property type="protein sequence ID" value="ENZ81901.1"/>
    <property type="molecule type" value="Genomic_DNA"/>
</dbReference>
<proteinExistence type="predicted"/>
<comment type="caution">
    <text evidence="1">The sequence shown here is derived from an EMBL/GenBank/DDBJ whole genome shotgun (WGS) entry which is preliminary data.</text>
</comment>
<gene>
    <name evidence="1" type="ORF">OR37_02136</name>
</gene>
<name>R0CZK5_CAUVI</name>
<reference evidence="1 2" key="1">
    <citation type="journal article" date="2013" name="Genome Announc.">
        <title>Draft Genome Sequence for Caulobacter sp. Strain OR37, a Bacterium Tolerant to Heavy Metals.</title>
        <authorList>
            <person name="Utturkar S.M."/>
            <person name="Bollmann A."/>
            <person name="Brzoska R.M."/>
            <person name="Klingeman D.M."/>
            <person name="Epstein S.E."/>
            <person name="Palumbo A.V."/>
            <person name="Brown S.D."/>
        </authorList>
    </citation>
    <scope>NUCLEOTIDE SEQUENCE [LARGE SCALE GENOMIC DNA]</scope>
    <source>
        <strain evidence="1 2">OR37</strain>
    </source>
</reference>
<dbReference type="InterPro" id="IPR009945">
    <property type="entry name" value="ATPase_inh_sub_z"/>
</dbReference>
<evidence type="ECO:0008006" key="3">
    <source>
        <dbReference type="Google" id="ProtNLM"/>
    </source>
</evidence>
<evidence type="ECO:0000313" key="2">
    <source>
        <dbReference type="Proteomes" id="UP000013063"/>
    </source>
</evidence>
<dbReference type="Proteomes" id="UP000013063">
    <property type="component" value="Unassembled WGS sequence"/>
</dbReference>